<name>A0ABT2A3U1_9BURK</name>
<dbReference type="InterPro" id="IPR050744">
    <property type="entry name" value="AI-2_Isomerase_LsrG"/>
</dbReference>
<keyword evidence="3" id="KW-1185">Reference proteome</keyword>
<dbReference type="PROSITE" id="PS51725">
    <property type="entry name" value="ABM"/>
    <property type="match status" value="1"/>
</dbReference>
<dbReference type="Gene3D" id="3.30.70.100">
    <property type="match status" value="1"/>
</dbReference>
<dbReference type="SUPFAM" id="SSF54909">
    <property type="entry name" value="Dimeric alpha+beta barrel"/>
    <property type="match status" value="1"/>
</dbReference>
<evidence type="ECO:0000259" key="1">
    <source>
        <dbReference type="PROSITE" id="PS51725"/>
    </source>
</evidence>
<keyword evidence="2" id="KW-0503">Monooxygenase</keyword>
<comment type="caution">
    <text evidence="2">The sequence shown here is derived from an EMBL/GenBank/DDBJ whole genome shotgun (WGS) entry which is preliminary data.</text>
</comment>
<dbReference type="Proteomes" id="UP001205560">
    <property type="component" value="Unassembled WGS sequence"/>
</dbReference>
<dbReference type="PANTHER" id="PTHR33336">
    <property type="entry name" value="QUINOL MONOOXYGENASE YGIN-RELATED"/>
    <property type="match status" value="1"/>
</dbReference>
<dbReference type="EMBL" id="JANUGX010000005">
    <property type="protein sequence ID" value="MCS0588856.1"/>
    <property type="molecule type" value="Genomic_DNA"/>
</dbReference>
<dbReference type="RefSeq" id="WP_258844624.1">
    <property type="nucleotide sequence ID" value="NZ_JANUGX010000005.1"/>
</dbReference>
<dbReference type="Pfam" id="PF03992">
    <property type="entry name" value="ABM"/>
    <property type="match status" value="1"/>
</dbReference>
<evidence type="ECO:0000313" key="2">
    <source>
        <dbReference type="EMBL" id="MCS0588856.1"/>
    </source>
</evidence>
<dbReference type="InterPro" id="IPR011008">
    <property type="entry name" value="Dimeric_a/b-barrel"/>
</dbReference>
<dbReference type="GO" id="GO:0004497">
    <property type="term" value="F:monooxygenase activity"/>
    <property type="evidence" value="ECO:0007669"/>
    <property type="project" value="UniProtKB-KW"/>
</dbReference>
<evidence type="ECO:0000313" key="3">
    <source>
        <dbReference type="Proteomes" id="UP001205560"/>
    </source>
</evidence>
<reference evidence="2 3" key="1">
    <citation type="submission" date="2022-08" db="EMBL/GenBank/DDBJ databases">
        <title>Reclassification of Massilia species as members of the genera Telluria, Duganella, Pseudoduganella, Mokoshia gen. nov. and Zemynaea gen. nov. using orthogonal and non-orthogonal genome-based approaches.</title>
        <authorList>
            <person name="Bowman J.P."/>
        </authorList>
    </citation>
    <scope>NUCLEOTIDE SEQUENCE [LARGE SCALE GENOMIC DNA]</scope>
    <source>
        <strain evidence="2 3">LMG 28164</strain>
    </source>
</reference>
<feature type="domain" description="ABM" evidence="1">
    <location>
        <begin position="3"/>
        <end position="91"/>
    </location>
</feature>
<protein>
    <submittedName>
        <fullName evidence="2">Antibiotic biosynthesis monooxygenase</fullName>
    </submittedName>
</protein>
<gene>
    <name evidence="2" type="ORF">NX782_06520</name>
</gene>
<proteinExistence type="predicted"/>
<dbReference type="InterPro" id="IPR007138">
    <property type="entry name" value="ABM_dom"/>
</dbReference>
<keyword evidence="2" id="KW-0560">Oxidoreductase</keyword>
<dbReference type="PANTHER" id="PTHR33336:SF3">
    <property type="entry name" value="ABM DOMAIN-CONTAINING PROTEIN"/>
    <property type="match status" value="1"/>
</dbReference>
<organism evidence="2 3">
    <name type="scientific">Massilia norwichensis</name>
    <dbReference type="NCBI Taxonomy" id="1442366"/>
    <lineage>
        <taxon>Bacteria</taxon>
        <taxon>Pseudomonadati</taxon>
        <taxon>Pseudomonadota</taxon>
        <taxon>Betaproteobacteria</taxon>
        <taxon>Burkholderiales</taxon>
        <taxon>Oxalobacteraceae</taxon>
        <taxon>Telluria group</taxon>
        <taxon>Massilia</taxon>
    </lineage>
</organism>
<accession>A0ABT2A3U1</accession>
<sequence>MTLPVIAVFVAKPGFEEKLEQLFRSVVDTTLGEEGCISYQINRDRADPRRFVFIEEWQSQADLDRHLAAPHMKPLSEQVPACIESSYSLLLTKLAGGAASAGE</sequence>